<dbReference type="Gene3D" id="1.20.1070.10">
    <property type="entry name" value="Rhodopsin 7-helix transmembrane proteins"/>
    <property type="match status" value="1"/>
</dbReference>
<dbReference type="PANTHER" id="PTHR47154">
    <property type="entry name" value="G-PROTEIN COUPLED RECEPTOR MTH-RELATED"/>
    <property type="match status" value="1"/>
</dbReference>
<feature type="transmembrane region" description="Helical" evidence="11">
    <location>
        <begin position="373"/>
        <end position="395"/>
    </location>
</feature>
<reference evidence="14" key="1">
    <citation type="submission" date="2018-07" db="EMBL/GenBank/DDBJ databases">
        <authorList>
            <person name="Quirk P.G."/>
            <person name="Krulwich T.A."/>
        </authorList>
    </citation>
    <scope>NUCLEOTIDE SEQUENCE</scope>
</reference>
<evidence type="ECO:0000256" key="12">
    <source>
        <dbReference type="SAM" id="SignalP"/>
    </source>
</evidence>
<feature type="domain" description="G-protein coupled receptors family 2 profile 2" evidence="13">
    <location>
        <begin position="279"/>
        <end position="471"/>
    </location>
</feature>
<dbReference type="OMA" id="INAYAMM"/>
<name>A0A336LXX0_CULSO</name>
<organism evidence="14">
    <name type="scientific">Culicoides sonorensis</name>
    <name type="common">Biting midge</name>
    <dbReference type="NCBI Taxonomy" id="179676"/>
    <lineage>
        <taxon>Eukaryota</taxon>
        <taxon>Metazoa</taxon>
        <taxon>Ecdysozoa</taxon>
        <taxon>Arthropoda</taxon>
        <taxon>Hexapoda</taxon>
        <taxon>Insecta</taxon>
        <taxon>Pterygota</taxon>
        <taxon>Neoptera</taxon>
        <taxon>Endopterygota</taxon>
        <taxon>Diptera</taxon>
        <taxon>Nematocera</taxon>
        <taxon>Chironomoidea</taxon>
        <taxon>Ceratopogonidae</taxon>
        <taxon>Ceratopogoninae</taxon>
        <taxon>Culicoides</taxon>
        <taxon>Monoculicoides</taxon>
    </lineage>
</organism>
<evidence type="ECO:0000259" key="13">
    <source>
        <dbReference type="PROSITE" id="PS50261"/>
    </source>
</evidence>
<evidence type="ECO:0000256" key="4">
    <source>
        <dbReference type="ARBA" id="ARBA00022475"/>
    </source>
</evidence>
<evidence type="ECO:0000256" key="7">
    <source>
        <dbReference type="ARBA" id="ARBA00023040"/>
    </source>
</evidence>
<protein>
    <submittedName>
        <fullName evidence="14">CSON004730 protein</fullName>
    </submittedName>
</protein>
<keyword evidence="5 11" id="KW-0812">Transmembrane</keyword>
<comment type="subcellular location">
    <subcellularLocation>
        <location evidence="1">Cell membrane</location>
        <topology evidence="1">Multi-pass membrane protein</topology>
    </subcellularLocation>
</comment>
<dbReference type="InterPro" id="IPR000539">
    <property type="entry name" value="Frizzled/Smoothened_7TM"/>
</dbReference>
<dbReference type="Pfam" id="PF01534">
    <property type="entry name" value="Frizzled"/>
    <property type="match status" value="1"/>
</dbReference>
<dbReference type="CDD" id="cd15039">
    <property type="entry name" value="7tmB3_Methuselah-like"/>
    <property type="match status" value="1"/>
</dbReference>
<feature type="transmembrane region" description="Helical" evidence="11">
    <location>
        <begin position="448"/>
        <end position="470"/>
    </location>
</feature>
<evidence type="ECO:0000256" key="8">
    <source>
        <dbReference type="ARBA" id="ARBA00023136"/>
    </source>
</evidence>
<feature type="chain" id="PRO_5016353116" evidence="12">
    <location>
        <begin position="22"/>
        <end position="500"/>
    </location>
</feature>
<feature type="transmembrane region" description="Helical" evidence="11">
    <location>
        <begin position="426"/>
        <end position="442"/>
    </location>
</feature>
<dbReference type="Pfam" id="PF06652">
    <property type="entry name" value="Methuselah_N"/>
    <property type="match status" value="1"/>
</dbReference>
<dbReference type="InterPro" id="IPR044860">
    <property type="entry name" value="Methusela_ecto_dom_1"/>
</dbReference>
<comment type="similarity">
    <text evidence="3">Belongs to the G-protein coupled receptor 2 family. Mth subfamily.</text>
</comment>
<dbReference type="InterPro" id="IPR010596">
    <property type="entry name" value="Methuselah_N_dom"/>
</dbReference>
<dbReference type="GO" id="GO:0008528">
    <property type="term" value="F:G protein-coupled peptide receptor activity"/>
    <property type="evidence" value="ECO:0007669"/>
    <property type="project" value="TreeGrafter"/>
</dbReference>
<feature type="transmembrane region" description="Helical" evidence="11">
    <location>
        <begin position="321"/>
        <end position="342"/>
    </location>
</feature>
<evidence type="ECO:0000256" key="5">
    <source>
        <dbReference type="ARBA" id="ARBA00022692"/>
    </source>
</evidence>
<dbReference type="EMBL" id="UFQT01000196">
    <property type="protein sequence ID" value="SSX21523.1"/>
    <property type="molecule type" value="Genomic_DNA"/>
</dbReference>
<dbReference type="InterPro" id="IPR017981">
    <property type="entry name" value="GPCR_2-like_7TM"/>
</dbReference>
<dbReference type="VEuPathDB" id="VectorBase:CSON004730"/>
<accession>A0A336LXX0</accession>
<comment type="similarity">
    <text evidence="2">Belongs to the G-protein coupled receptor Fz/Smo family.</text>
</comment>
<feature type="transmembrane region" description="Helical" evidence="11">
    <location>
        <begin position="284"/>
        <end position="309"/>
    </location>
</feature>
<dbReference type="InterPro" id="IPR036272">
    <property type="entry name" value="Methuselah_N_sf"/>
</dbReference>
<keyword evidence="6 11" id="KW-1133">Transmembrane helix</keyword>
<keyword evidence="10" id="KW-0807">Transducer</keyword>
<keyword evidence="12" id="KW-0732">Signal</keyword>
<dbReference type="SUPFAM" id="SSF63877">
    <property type="entry name" value="Methuselah ectodomain"/>
    <property type="match status" value="1"/>
</dbReference>
<evidence type="ECO:0000256" key="6">
    <source>
        <dbReference type="ARBA" id="ARBA00022989"/>
    </source>
</evidence>
<evidence type="ECO:0000256" key="10">
    <source>
        <dbReference type="ARBA" id="ARBA00023224"/>
    </source>
</evidence>
<dbReference type="InterPro" id="IPR051384">
    <property type="entry name" value="Mth_GPCR"/>
</dbReference>
<dbReference type="AlphaFoldDB" id="A0A336LXX0"/>
<evidence type="ECO:0000256" key="9">
    <source>
        <dbReference type="ARBA" id="ARBA00023170"/>
    </source>
</evidence>
<gene>
    <name evidence="14" type="primary">CSON004730</name>
</gene>
<dbReference type="PROSITE" id="PS50261">
    <property type="entry name" value="G_PROTEIN_RECEP_F2_4"/>
    <property type="match status" value="1"/>
</dbReference>
<sequence>MTKFFILIILLNITHFRRISAHNLTQCSLSDTQNITSGQFDSGNYHHDRILYPHGYFGLVKSYINENGSEITSESHIRGCSCMNSTLKCIRRCCLDESLIDSENCVDRFDKPTFHGITKNEIRIQGNYKLIDHEFTCAGKEKFYIVSNEFVKIGEDQTIYINNKGSVVEINYAHYCIDVNETERTLLVGVCHKSYDFIYNKFLRFRFLGIEMLVSVPFFLVTMIVHAVIPELRNVHGMSLMSYVGGLTVAYLFMGTNKILGTRNACLTGAEPCYNLNFCTVSGYIIYFSIMLSFFWLNAMCFDIFSTFRHIRISKAPKKKFLYYCIYAWGMASLLTIITISIDASNSISDDYKPGMYYTGNCFLSAKKIVQFIYLHMILLVLISLNTTFFVITAIKINRVRSETDKSFAKNNNSSHSNPNHNKDRFILYLLNWSMELISWMIDGDSAWFYVTDSINMLQGPLIFIFVLCTKHSRSLIIKRYRIYREKPEEKYDETFTTRV</sequence>
<keyword evidence="8 11" id="KW-0472">Membrane</keyword>
<feature type="signal peptide" evidence="12">
    <location>
        <begin position="1"/>
        <end position="21"/>
    </location>
</feature>
<feature type="transmembrane region" description="Helical" evidence="11">
    <location>
        <begin position="235"/>
        <end position="254"/>
    </location>
</feature>
<evidence type="ECO:0000256" key="1">
    <source>
        <dbReference type="ARBA" id="ARBA00004651"/>
    </source>
</evidence>
<evidence type="ECO:0000313" key="14">
    <source>
        <dbReference type="EMBL" id="SSX21523.1"/>
    </source>
</evidence>
<keyword evidence="7" id="KW-0297">G-protein coupled receptor</keyword>
<evidence type="ECO:0000256" key="3">
    <source>
        <dbReference type="ARBA" id="ARBA00008979"/>
    </source>
</evidence>
<proteinExistence type="inferred from homology"/>
<keyword evidence="9" id="KW-0675">Receptor</keyword>
<dbReference type="PANTHER" id="PTHR47154:SF2">
    <property type="entry name" value="G-PROTEIN COUPLED RECEPTOR MTH-RELATED"/>
    <property type="match status" value="1"/>
</dbReference>
<dbReference type="GO" id="GO:0005886">
    <property type="term" value="C:plasma membrane"/>
    <property type="evidence" value="ECO:0007669"/>
    <property type="project" value="UniProtKB-SubCell"/>
</dbReference>
<feature type="transmembrane region" description="Helical" evidence="11">
    <location>
        <begin position="207"/>
        <end position="228"/>
    </location>
</feature>
<dbReference type="GO" id="GO:0007166">
    <property type="term" value="P:cell surface receptor signaling pathway"/>
    <property type="evidence" value="ECO:0007669"/>
    <property type="project" value="InterPro"/>
</dbReference>
<keyword evidence="4" id="KW-1003">Cell membrane</keyword>
<evidence type="ECO:0000256" key="11">
    <source>
        <dbReference type="SAM" id="Phobius"/>
    </source>
</evidence>
<evidence type="ECO:0000256" key="2">
    <source>
        <dbReference type="ARBA" id="ARBA00008077"/>
    </source>
</evidence>
<dbReference type="Gene3D" id="2.30.160.11">
    <property type="match status" value="1"/>
</dbReference>